<evidence type="ECO:0000313" key="6">
    <source>
        <dbReference type="EMBL" id="ELT91521.1"/>
    </source>
</evidence>
<dbReference type="Gene3D" id="1.10.238.10">
    <property type="entry name" value="EF-hand"/>
    <property type="match status" value="2"/>
</dbReference>
<protein>
    <recommendedName>
        <fullName evidence="5">EF-hand domain-containing protein</fullName>
    </recommendedName>
</protein>
<dbReference type="Proteomes" id="UP000014760">
    <property type="component" value="Unassembled WGS sequence"/>
</dbReference>
<dbReference type="InterPro" id="IPR018247">
    <property type="entry name" value="EF_Hand_1_Ca_BS"/>
</dbReference>
<dbReference type="STRING" id="283909.R7TIZ8"/>
<dbReference type="InterPro" id="IPR011992">
    <property type="entry name" value="EF-hand-dom_pair"/>
</dbReference>
<evidence type="ECO:0000256" key="1">
    <source>
        <dbReference type="ARBA" id="ARBA00022723"/>
    </source>
</evidence>
<evidence type="ECO:0000313" key="7">
    <source>
        <dbReference type="EnsemblMetazoa" id="CapteP222069"/>
    </source>
</evidence>
<evidence type="ECO:0000313" key="8">
    <source>
        <dbReference type="Proteomes" id="UP000014760"/>
    </source>
</evidence>
<proteinExistence type="predicted"/>
<sequence length="250" mass="28538">MGCSSSRSSFLDSSSRRISSVTEDRRSTAVTFVCSEHGVEAEIAEEPKSEREKRDSVDSDMFVNEEEALAYVQQELDVDLKKAEAVLETIQKSQRGVSSLDLVLINAKIKEVKETLEPKFAEYDPSNTGFVSPDDAIAIMQQEFAGLPYATIQSMVQRYDKDKNNKVDFGEFILFYSCVKAKKDQLEERFDELDKDHSGDLQTEELCEILVTECGLKEIQARMLIEDFDVDRNGSIDRFEFNLMWTKIFE</sequence>
<dbReference type="EnsemblMetazoa" id="CapteT222069">
    <property type="protein sequence ID" value="CapteP222069"/>
    <property type="gene ID" value="CapteG222069"/>
</dbReference>
<dbReference type="GO" id="GO:0005509">
    <property type="term" value="F:calcium ion binding"/>
    <property type="evidence" value="ECO:0007669"/>
    <property type="project" value="InterPro"/>
</dbReference>
<feature type="region of interest" description="Disordered" evidence="4">
    <location>
        <begin position="1"/>
        <end position="27"/>
    </location>
</feature>
<reference evidence="7" key="3">
    <citation type="submission" date="2015-06" db="UniProtKB">
        <authorList>
            <consortium name="EnsemblMetazoa"/>
        </authorList>
    </citation>
    <scope>IDENTIFICATION</scope>
</reference>
<feature type="compositionally biased region" description="Low complexity" evidence="4">
    <location>
        <begin position="1"/>
        <end position="20"/>
    </location>
</feature>
<dbReference type="HOGENOM" id="CLU_1112224_0_0_1"/>
<evidence type="ECO:0000259" key="5">
    <source>
        <dbReference type="PROSITE" id="PS50222"/>
    </source>
</evidence>
<dbReference type="PANTHER" id="PTHR45942">
    <property type="entry name" value="PROTEIN PHOSPATASE 3 REGULATORY SUBUNIT B ALPHA ISOFORM TYPE 1"/>
    <property type="match status" value="1"/>
</dbReference>
<dbReference type="PROSITE" id="PS00018">
    <property type="entry name" value="EF_HAND_1"/>
    <property type="match status" value="2"/>
</dbReference>
<dbReference type="EMBL" id="KB310466">
    <property type="protein sequence ID" value="ELT91521.1"/>
    <property type="molecule type" value="Genomic_DNA"/>
</dbReference>
<dbReference type="Pfam" id="PF13499">
    <property type="entry name" value="EF-hand_7"/>
    <property type="match status" value="2"/>
</dbReference>
<dbReference type="CDD" id="cd00051">
    <property type="entry name" value="EFh"/>
    <property type="match status" value="1"/>
</dbReference>
<dbReference type="SMART" id="SM00054">
    <property type="entry name" value="EFh"/>
    <property type="match status" value="4"/>
</dbReference>
<keyword evidence="8" id="KW-1185">Reference proteome</keyword>
<feature type="domain" description="EF-hand" evidence="5">
    <location>
        <begin position="181"/>
        <end position="216"/>
    </location>
</feature>
<dbReference type="EMBL" id="AMQN01002937">
    <property type="status" value="NOT_ANNOTATED_CDS"/>
    <property type="molecule type" value="Genomic_DNA"/>
</dbReference>
<accession>R7TIZ8</accession>
<dbReference type="InterPro" id="IPR002048">
    <property type="entry name" value="EF_hand_dom"/>
</dbReference>
<dbReference type="OrthoDB" id="293868at2759"/>
<organism evidence="6">
    <name type="scientific">Capitella teleta</name>
    <name type="common">Polychaete worm</name>
    <dbReference type="NCBI Taxonomy" id="283909"/>
    <lineage>
        <taxon>Eukaryota</taxon>
        <taxon>Metazoa</taxon>
        <taxon>Spiralia</taxon>
        <taxon>Lophotrochozoa</taxon>
        <taxon>Annelida</taxon>
        <taxon>Polychaeta</taxon>
        <taxon>Sedentaria</taxon>
        <taxon>Scolecida</taxon>
        <taxon>Capitellidae</taxon>
        <taxon>Capitella</taxon>
    </lineage>
</organism>
<gene>
    <name evidence="6" type="ORF">CAPTEDRAFT_222069</name>
</gene>
<dbReference type="AlphaFoldDB" id="R7TIZ8"/>
<evidence type="ECO:0000256" key="2">
    <source>
        <dbReference type="ARBA" id="ARBA00022737"/>
    </source>
</evidence>
<reference evidence="6 8" key="2">
    <citation type="journal article" date="2013" name="Nature">
        <title>Insights into bilaterian evolution from three spiralian genomes.</title>
        <authorList>
            <person name="Simakov O."/>
            <person name="Marletaz F."/>
            <person name="Cho S.J."/>
            <person name="Edsinger-Gonzales E."/>
            <person name="Havlak P."/>
            <person name="Hellsten U."/>
            <person name="Kuo D.H."/>
            <person name="Larsson T."/>
            <person name="Lv J."/>
            <person name="Arendt D."/>
            <person name="Savage R."/>
            <person name="Osoegawa K."/>
            <person name="de Jong P."/>
            <person name="Grimwood J."/>
            <person name="Chapman J.A."/>
            <person name="Shapiro H."/>
            <person name="Aerts A."/>
            <person name="Otillar R.P."/>
            <person name="Terry A.Y."/>
            <person name="Boore J.L."/>
            <person name="Grigoriev I.V."/>
            <person name="Lindberg D.R."/>
            <person name="Seaver E.C."/>
            <person name="Weisblat D.A."/>
            <person name="Putnam N.H."/>
            <person name="Rokhsar D.S."/>
        </authorList>
    </citation>
    <scope>NUCLEOTIDE SEQUENCE</scope>
    <source>
        <strain evidence="6 8">I ESC-2004</strain>
    </source>
</reference>
<keyword evidence="3" id="KW-0106">Calcium</keyword>
<keyword evidence="1" id="KW-0479">Metal-binding</keyword>
<evidence type="ECO:0000256" key="3">
    <source>
        <dbReference type="ARBA" id="ARBA00022837"/>
    </source>
</evidence>
<keyword evidence="2" id="KW-0677">Repeat</keyword>
<evidence type="ECO:0000256" key="4">
    <source>
        <dbReference type="SAM" id="MobiDB-lite"/>
    </source>
</evidence>
<dbReference type="SUPFAM" id="SSF47473">
    <property type="entry name" value="EF-hand"/>
    <property type="match status" value="1"/>
</dbReference>
<reference evidence="8" key="1">
    <citation type="submission" date="2012-12" db="EMBL/GenBank/DDBJ databases">
        <authorList>
            <person name="Hellsten U."/>
            <person name="Grimwood J."/>
            <person name="Chapman J.A."/>
            <person name="Shapiro H."/>
            <person name="Aerts A."/>
            <person name="Otillar R.P."/>
            <person name="Terry A.Y."/>
            <person name="Boore J.L."/>
            <person name="Simakov O."/>
            <person name="Marletaz F."/>
            <person name="Cho S.-J."/>
            <person name="Edsinger-Gonzales E."/>
            <person name="Havlak P."/>
            <person name="Kuo D.-H."/>
            <person name="Larsson T."/>
            <person name="Lv J."/>
            <person name="Arendt D."/>
            <person name="Savage R."/>
            <person name="Osoegawa K."/>
            <person name="de Jong P."/>
            <person name="Lindberg D.R."/>
            <person name="Seaver E.C."/>
            <person name="Weisblat D.A."/>
            <person name="Putnam N.H."/>
            <person name="Grigoriev I.V."/>
            <person name="Rokhsar D.S."/>
        </authorList>
    </citation>
    <scope>NUCLEOTIDE SEQUENCE</scope>
    <source>
        <strain evidence="8">I ESC-2004</strain>
    </source>
</reference>
<dbReference type="PROSITE" id="PS50222">
    <property type="entry name" value="EF_HAND_2"/>
    <property type="match status" value="1"/>
</dbReference>
<name>R7TIZ8_CAPTE</name>